<gene>
    <name evidence="2" type="ORF">HDE68_000201</name>
</gene>
<dbReference type="RefSeq" id="WP_183878038.1">
    <property type="nucleotide sequence ID" value="NZ_JACHCE010000001.1"/>
</dbReference>
<comment type="caution">
    <text evidence="2">The sequence shown here is derived from an EMBL/GenBank/DDBJ whole genome shotgun (WGS) entry which is preliminary data.</text>
</comment>
<evidence type="ECO:0000313" key="2">
    <source>
        <dbReference type="EMBL" id="MBB5634316.1"/>
    </source>
</evidence>
<evidence type="ECO:0000256" key="1">
    <source>
        <dbReference type="SAM" id="SignalP"/>
    </source>
</evidence>
<evidence type="ECO:0000313" key="3">
    <source>
        <dbReference type="Proteomes" id="UP000537204"/>
    </source>
</evidence>
<keyword evidence="1" id="KW-0732">Signal</keyword>
<organism evidence="2 3">
    <name type="scientific">Pedobacter cryoconitis</name>
    <dbReference type="NCBI Taxonomy" id="188932"/>
    <lineage>
        <taxon>Bacteria</taxon>
        <taxon>Pseudomonadati</taxon>
        <taxon>Bacteroidota</taxon>
        <taxon>Sphingobacteriia</taxon>
        <taxon>Sphingobacteriales</taxon>
        <taxon>Sphingobacteriaceae</taxon>
        <taxon>Pedobacter</taxon>
    </lineage>
</organism>
<feature type="signal peptide" evidence="1">
    <location>
        <begin position="1"/>
        <end position="19"/>
    </location>
</feature>
<dbReference type="AlphaFoldDB" id="A0A7W8ZI03"/>
<feature type="chain" id="PRO_5031231467" evidence="1">
    <location>
        <begin position="20"/>
        <end position="111"/>
    </location>
</feature>
<sequence>MKKTILTLLIIGFSYTSYAQTNIFEYHGNVGIGISTPTGSLEVVGQSNGGQLVISRNILGANEGPGITFKNMINSGTLEKTGGIESQLKSGSTGAVAGSLNLFTFINSKKT</sequence>
<dbReference type="Proteomes" id="UP000537204">
    <property type="component" value="Unassembled WGS sequence"/>
</dbReference>
<protein>
    <submittedName>
        <fullName evidence="2">Uncharacterized protein</fullName>
    </submittedName>
</protein>
<accession>A0A7W8ZI03</accession>
<proteinExistence type="predicted"/>
<dbReference type="EMBL" id="JACHCE010000001">
    <property type="protein sequence ID" value="MBB5634316.1"/>
    <property type="molecule type" value="Genomic_DNA"/>
</dbReference>
<reference evidence="2 3" key="1">
    <citation type="submission" date="2020-08" db="EMBL/GenBank/DDBJ databases">
        <title>Genomic Encyclopedia of Type Strains, Phase IV (KMG-V): Genome sequencing to study the core and pangenomes of soil and plant-associated prokaryotes.</title>
        <authorList>
            <person name="Whitman W."/>
        </authorList>
    </citation>
    <scope>NUCLEOTIDE SEQUENCE [LARGE SCALE GENOMIC DNA]</scope>
    <source>
        <strain evidence="2 3">S3M1</strain>
    </source>
</reference>
<name>A0A7W8ZI03_9SPHI</name>